<protein>
    <recommendedName>
        <fullName evidence="1">Microcystinase C</fullName>
        <shortName evidence="1">MlrC</shortName>
    </recommendedName>
</protein>
<accession>A0A845MCX5</accession>
<keyword evidence="1" id="KW-0479">Metal-binding</keyword>
<dbReference type="RefSeq" id="WP_161337343.1">
    <property type="nucleotide sequence ID" value="NZ_JBHSDG010000002.1"/>
</dbReference>
<dbReference type="AlphaFoldDB" id="A0A845MCX5"/>
<dbReference type="GO" id="GO:0008237">
    <property type="term" value="F:metallopeptidase activity"/>
    <property type="evidence" value="ECO:0007669"/>
    <property type="project" value="UniProtKB-KW"/>
</dbReference>
<sequence>MNRIFIGGIATETNTFSAVPTGLKDFQNDGLFRGNATQSPPTHFTSPLHCWRRRAESDGYEVIEGLMTYTQPGGTTTHDAWEALKNMLLEDLRQAGSIDMILLNLHGAMVADGHHDCEGELLQAIREISGPTTIIGCELDLHCVLTNEMVDAATLIVPYKEYPHTDILDRAEDLYTLCDRAMRGEITPVAGRAECHMLSVWHTTREPMKSFVAEMFALENDNSAILSVSFCHGFALADTPQLGSRMLVYADKDPELAKVTAEKCAEKIWDMRHKTRHISLGAQEVVQKALQAKSGPVVIADAADNPGTGAGGDSTFILSALLDQKAKGSVFGLMYDPMAVASCCNAGIGTRMTVRVGGKFGPFSGPPLDLQAIVKNIRENHTQTTVAGQTMTTGTAVWIDVDGVDVVLCDKRVQTFHPNAFTEMGIELSNRPIICVKSTQHFYAGFAPIASEVLYSRTESAIQFEGPVSPYKHRDGNYWPVVEDPRAAAQ</sequence>
<reference evidence="4 5" key="1">
    <citation type="journal article" date="2014" name="Int. J. Syst. Evol. Microbiol.">
        <title>Sneathiella chungangensis sp. nov., isolated from a marine sand, and emended description of the genus Sneathiella.</title>
        <authorList>
            <person name="Siamphan C."/>
            <person name="Kim H."/>
            <person name="Lee J.S."/>
            <person name="Kim W."/>
        </authorList>
    </citation>
    <scope>NUCLEOTIDE SEQUENCE [LARGE SCALE GENOMIC DNA]</scope>
    <source>
        <strain evidence="4 5">KCTC 32476</strain>
    </source>
</reference>
<dbReference type="InterPro" id="IPR015995">
    <property type="entry name" value="MlrC_N"/>
</dbReference>
<dbReference type="GO" id="GO:0006508">
    <property type="term" value="P:proteolysis"/>
    <property type="evidence" value="ECO:0007669"/>
    <property type="project" value="UniProtKB-KW"/>
</dbReference>
<evidence type="ECO:0000313" key="4">
    <source>
        <dbReference type="EMBL" id="MZR20924.1"/>
    </source>
</evidence>
<keyword evidence="1" id="KW-0645">Protease</keyword>
<dbReference type="Pfam" id="PF07171">
    <property type="entry name" value="MlrC_C"/>
    <property type="match status" value="1"/>
</dbReference>
<comment type="caution">
    <text evidence="4">The sequence shown here is derived from an EMBL/GenBank/DDBJ whole genome shotgun (WGS) entry which is preliminary data.</text>
</comment>
<comment type="cofactor">
    <cofactor evidence="1">
        <name>Zn(2+)</name>
        <dbReference type="ChEBI" id="CHEBI:29105"/>
    </cofactor>
    <text evidence="1">Binds 1 zinc ion per subunit.</text>
</comment>
<feature type="domain" description="Microcystin LR degradation protein MlrC C-terminal" evidence="2">
    <location>
        <begin position="299"/>
        <end position="462"/>
    </location>
</feature>
<keyword evidence="5" id="KW-1185">Reference proteome</keyword>
<comment type="similarity">
    <text evidence="1">Belongs to the peptidase M81 family.</text>
</comment>
<proteinExistence type="inferred from homology"/>
<keyword evidence="1" id="KW-0378">Hydrolase</keyword>
<evidence type="ECO:0000259" key="2">
    <source>
        <dbReference type="Pfam" id="PF07171"/>
    </source>
</evidence>
<comment type="function">
    <text evidence="1">Involved in peptidolytic degradation of cyclic heptapeptide hepatotoxin microcystin (MC).</text>
</comment>
<organism evidence="4 5">
    <name type="scientific">Sneathiella chungangensis</name>
    <dbReference type="NCBI Taxonomy" id="1418234"/>
    <lineage>
        <taxon>Bacteria</taxon>
        <taxon>Pseudomonadati</taxon>
        <taxon>Pseudomonadota</taxon>
        <taxon>Alphaproteobacteria</taxon>
        <taxon>Sneathiellales</taxon>
        <taxon>Sneathiellaceae</taxon>
        <taxon>Sneathiella</taxon>
    </lineage>
</organism>
<dbReference type="Proteomes" id="UP000445696">
    <property type="component" value="Unassembled WGS sequence"/>
</dbReference>
<dbReference type="OrthoDB" id="9782658at2"/>
<dbReference type="Pfam" id="PF07364">
    <property type="entry name" value="DUF1485"/>
    <property type="match status" value="1"/>
</dbReference>
<evidence type="ECO:0000259" key="3">
    <source>
        <dbReference type="Pfam" id="PF07364"/>
    </source>
</evidence>
<gene>
    <name evidence="4" type="ORF">GQF03_01105</name>
</gene>
<dbReference type="InterPro" id="IPR010799">
    <property type="entry name" value="MlrC_C"/>
</dbReference>
<evidence type="ECO:0000313" key="5">
    <source>
        <dbReference type="Proteomes" id="UP000445696"/>
    </source>
</evidence>
<feature type="domain" description="Microcystin LR degradation protein MlrC N-terminal" evidence="3">
    <location>
        <begin position="3"/>
        <end position="289"/>
    </location>
</feature>
<name>A0A845MCX5_9PROT</name>
<dbReference type="InterPro" id="IPR009197">
    <property type="entry name" value="MlrC"/>
</dbReference>
<evidence type="ECO:0000256" key="1">
    <source>
        <dbReference type="PIRNR" id="PIRNR012702"/>
    </source>
</evidence>
<keyword evidence="1" id="KW-0482">Metalloprotease</keyword>
<dbReference type="PIRSF" id="PIRSF012702">
    <property type="entry name" value="UCP012702"/>
    <property type="match status" value="1"/>
</dbReference>
<dbReference type="GO" id="GO:0046872">
    <property type="term" value="F:metal ion binding"/>
    <property type="evidence" value="ECO:0007669"/>
    <property type="project" value="UniProtKB-KW"/>
</dbReference>
<dbReference type="EMBL" id="WTVA01000001">
    <property type="protein sequence ID" value="MZR20924.1"/>
    <property type="molecule type" value="Genomic_DNA"/>
</dbReference>